<keyword evidence="2" id="KW-1185">Reference proteome</keyword>
<dbReference type="EMBL" id="CP068393">
    <property type="protein sequence ID" value="QUC66514.1"/>
    <property type="molecule type" value="Genomic_DNA"/>
</dbReference>
<evidence type="ECO:0000313" key="2">
    <source>
        <dbReference type="Proteomes" id="UP000682782"/>
    </source>
</evidence>
<sequence length="143" mass="15362">MNKLTIIGNLTRDPELRTTTTGVNVCDFTVAVNRRQRRDAQGGQPEADFFRVTAWRERGELCAKYLAKGRKVCVIGPVSVRTFTGNDGTTRASLEVTADEVEFLSSRNDGEAGGYAASAAPEAPSADSQAAGFTAVETDELPF</sequence>
<protein>
    <submittedName>
        <fullName evidence="1">Single-stranded DNA-binding protein</fullName>
    </submittedName>
</protein>
<proteinExistence type="predicted"/>
<keyword evidence="1" id="KW-0238">DNA-binding</keyword>
<dbReference type="Proteomes" id="UP000682782">
    <property type="component" value="Chromosome"/>
</dbReference>
<evidence type="ECO:0000313" key="1">
    <source>
        <dbReference type="EMBL" id="QUC66514.1"/>
    </source>
</evidence>
<reference evidence="1" key="1">
    <citation type="submission" date="2021-01" db="EMBL/GenBank/DDBJ databases">
        <title>Complete genome sequence of Clostridiales bacterium R-7.</title>
        <authorList>
            <person name="Mahoney-Kurpe S.C."/>
            <person name="Palevich N."/>
            <person name="Koike S."/>
            <person name="Moon C.D."/>
            <person name="Attwood G.T."/>
        </authorList>
    </citation>
    <scope>NUCLEOTIDE SEQUENCE</scope>
    <source>
        <strain evidence="1">R-7</strain>
    </source>
</reference>
<accession>A0AC61N5F4</accession>
<organism evidence="1 2">
    <name type="scientific">Aristaeella hokkaidonensis</name>
    <dbReference type="NCBI Taxonomy" id="3046382"/>
    <lineage>
        <taxon>Bacteria</taxon>
        <taxon>Bacillati</taxon>
        <taxon>Bacillota</taxon>
        <taxon>Clostridia</taxon>
        <taxon>Eubacteriales</taxon>
        <taxon>Aristaeellaceae</taxon>
        <taxon>Aristaeella</taxon>
    </lineage>
</organism>
<gene>
    <name evidence="1" type="ORF">JYE49_11670</name>
</gene>
<name>A0AC61N5F4_9FIRM</name>